<protein>
    <submittedName>
        <fullName evidence="3">Uncharacterized protein</fullName>
    </submittedName>
</protein>
<evidence type="ECO:0000259" key="2">
    <source>
        <dbReference type="Pfam" id="PF24879"/>
    </source>
</evidence>
<dbReference type="Pfam" id="PF13569">
    <property type="entry name" value="DUF4132"/>
    <property type="match status" value="1"/>
</dbReference>
<evidence type="ECO:0000313" key="3">
    <source>
        <dbReference type="EMBL" id="KUL23945.1"/>
    </source>
</evidence>
<evidence type="ECO:0000259" key="1">
    <source>
        <dbReference type="Pfam" id="PF13569"/>
    </source>
</evidence>
<dbReference type="InterPro" id="IPR025406">
    <property type="entry name" value="DUF4132"/>
</dbReference>
<dbReference type="InterPro" id="IPR056639">
    <property type="entry name" value="DUF7737"/>
</dbReference>
<dbReference type="EMBL" id="LLZH01000326">
    <property type="protein sequence ID" value="KUL23945.1"/>
    <property type="molecule type" value="Genomic_DNA"/>
</dbReference>
<sequence>MATFDPPVTMRLVAGSIAVLEQHHRRSGASDNELRQFAEHAAMVCGWAPAGVGERLLAELDVTYPLLPAQRAVLPELQRLARQLLDAVAVLESDHASHDQRVAAAQTVVGQLSTGIVGSAYYPNGDQWFAAAAAMHDRARQLLRVQPAPVRQTLFDAWTATDGPHHPGRGSLGQLIGSLLAAGGVDGTAGLDRFGLFYQLSCGDWTGDLVKAEHAAGRPHPWALATWRRMQIEYWQADTGAMLWPVPSPGEPWADRAIAEVEAMPGERRAAWHALLTHCVPDKDQARPSAAWRKQAGPLLAAVGADEFAARVDGWLALAGAPRSRPAHVVISYSGFRHAPGSPRMPDRYNVRLLSGLLWARALCPPTPDAVRHLGQIAERATRKISGHGPASPKLANAAVAALTDTDHPAAVAQLARLASRLTYKSTLRLVEKGLDARATALGIAREDVEEMALPGYGLPLADKLGDGTYEVEIHGTDAVVTWRNAGGKVVRAVPAQVRADHREELKELTATVKDIGATLIATRDRLDGLLRRDRQWTGEQWRDRFLDHPLARTLARRLIWTVDGVTCAWATDAVRTVDDAVVTVKDDAIVRLWHPAGEHPDAVGAWRDFLARHEITQPFKQAHREQYLLTDAERATGTYSNRFAAHVVLQHRLNALLGRRGWSYQQWRDDAYSRESPRLALPDRGLRAELSIAGIDARDDGVFDTMATDQLRFLDEDGTSVALEQVPAVVLSEVMRDVDLFVAVAGVGSDPNWFDGGPHGRYRDYWAKTSFGALTPTGETRREVLAALIPRLAIAGRCTLTDKFLEVRGDLHTYRIHCGSGNILIAPQDRYLCIIPASAKRAAEPDVFLPFEGDSRLSEIISKALLLAADQKIKDPIILRQL</sequence>
<gene>
    <name evidence="3" type="ORF">ADL15_44840</name>
</gene>
<dbReference type="AlphaFoldDB" id="A0A101JBX9"/>
<feature type="domain" description="DUF4132" evidence="1">
    <location>
        <begin position="488"/>
        <end position="663"/>
    </location>
</feature>
<proteinExistence type="predicted"/>
<keyword evidence="4" id="KW-1185">Reference proteome</keyword>
<evidence type="ECO:0000313" key="4">
    <source>
        <dbReference type="Proteomes" id="UP000053244"/>
    </source>
</evidence>
<organism evidence="3 4">
    <name type="scientific">Actinoplanes awajinensis subsp. mycoplanecinus</name>
    <dbReference type="NCBI Taxonomy" id="135947"/>
    <lineage>
        <taxon>Bacteria</taxon>
        <taxon>Bacillati</taxon>
        <taxon>Actinomycetota</taxon>
        <taxon>Actinomycetes</taxon>
        <taxon>Micromonosporales</taxon>
        <taxon>Micromonosporaceae</taxon>
        <taxon>Actinoplanes</taxon>
    </lineage>
</organism>
<reference evidence="3 4" key="1">
    <citation type="submission" date="2015-10" db="EMBL/GenBank/DDBJ databases">
        <authorList>
            <person name="Gilbert D.G."/>
        </authorList>
    </citation>
    <scope>NUCLEOTIDE SEQUENCE [LARGE SCALE GENOMIC DNA]</scope>
    <source>
        <strain evidence="3 4">NRRL B-16712</strain>
    </source>
</reference>
<dbReference type="Pfam" id="PF24879">
    <property type="entry name" value="DUF7737"/>
    <property type="match status" value="1"/>
</dbReference>
<name>A0A101JBX9_9ACTN</name>
<comment type="caution">
    <text evidence="3">The sequence shown here is derived from an EMBL/GenBank/DDBJ whole genome shotgun (WGS) entry which is preliminary data.</text>
</comment>
<dbReference type="RefSeq" id="WP_067705724.1">
    <property type="nucleotide sequence ID" value="NZ_LLZH01000326.1"/>
</dbReference>
<feature type="domain" description="DUF7737" evidence="2">
    <location>
        <begin position="780"/>
        <end position="883"/>
    </location>
</feature>
<accession>A0A101JBX9</accession>
<dbReference type="Proteomes" id="UP000053244">
    <property type="component" value="Unassembled WGS sequence"/>
</dbReference>